<dbReference type="STRING" id="28122.SAMN02745108_02243"/>
<evidence type="ECO:0000256" key="1">
    <source>
        <dbReference type="SAM" id="Phobius"/>
    </source>
</evidence>
<proteinExistence type="predicted"/>
<dbReference type="Proteomes" id="UP000190449">
    <property type="component" value="Unassembled WGS sequence"/>
</dbReference>
<feature type="transmembrane region" description="Helical" evidence="1">
    <location>
        <begin position="290"/>
        <end position="314"/>
    </location>
</feature>
<reference evidence="3 4" key="1">
    <citation type="submission" date="2017-02" db="EMBL/GenBank/DDBJ databases">
        <authorList>
            <person name="Peterson S.W."/>
        </authorList>
    </citation>
    <scope>NUCLEOTIDE SEQUENCE [LARGE SCALE GENOMIC DNA]</scope>
    <source>
        <strain evidence="3 4">ATCC 43854</strain>
    </source>
</reference>
<dbReference type="AlphaFoldDB" id="A0A1T4QCV0"/>
<feature type="domain" description="DZANK-type" evidence="2">
    <location>
        <begin position="4"/>
        <end position="69"/>
    </location>
</feature>
<keyword evidence="1" id="KW-0812">Transmembrane</keyword>
<evidence type="ECO:0000313" key="3">
    <source>
        <dbReference type="EMBL" id="SKA01446.1"/>
    </source>
</evidence>
<dbReference type="InterPro" id="IPR025874">
    <property type="entry name" value="DZR"/>
</dbReference>
<name>A0A1T4QCV0_9BACT</name>
<dbReference type="RefSeq" id="WP_078776997.1">
    <property type="nucleotide sequence ID" value="NZ_FUWU01000045.1"/>
</dbReference>
<dbReference type="Pfam" id="PF12773">
    <property type="entry name" value="DZR"/>
    <property type="match status" value="1"/>
</dbReference>
<evidence type="ECO:0000313" key="4">
    <source>
        <dbReference type="Proteomes" id="UP000190449"/>
    </source>
</evidence>
<protein>
    <submittedName>
        <fullName evidence="3">Double zinc ribbon</fullName>
    </submittedName>
</protein>
<evidence type="ECO:0000259" key="2">
    <source>
        <dbReference type="Pfam" id="PF12773"/>
    </source>
</evidence>
<keyword evidence="1" id="KW-0472">Membrane</keyword>
<organism evidence="3 4">
    <name type="scientific">Fibrobacter intestinalis</name>
    <dbReference type="NCBI Taxonomy" id="28122"/>
    <lineage>
        <taxon>Bacteria</taxon>
        <taxon>Pseudomonadati</taxon>
        <taxon>Fibrobacterota</taxon>
        <taxon>Fibrobacteria</taxon>
        <taxon>Fibrobacterales</taxon>
        <taxon>Fibrobacteraceae</taxon>
        <taxon>Fibrobacter</taxon>
    </lineage>
</organism>
<keyword evidence="1" id="KW-1133">Transmembrane helix</keyword>
<dbReference type="EMBL" id="FUWU01000045">
    <property type="protein sequence ID" value="SKA01446.1"/>
    <property type="molecule type" value="Genomic_DNA"/>
</dbReference>
<sequence>MPFCQNCGNKLEDQAAFCPKCGTATEWAGTANKPEEYAKREQVFVGKVRKCPNCGTVLNTDAVRCPDCGMELGISQIGSAISDFKNKIREFDVNRKSDLRNRFLNGSSLMLAAYNMEFKKRTFSSEEEKNKFIDDYIANNKVFLTSGDTDGDGGLINYKPTASEQEFAQYLKTVAVPHNKGEILEFLSLAKSSLAGKSVNSYWYKHWSALLYRCVDEGKLFYGDEQGFCERLDSFVKDVVPPQKTMLENMQNLNARIYSPIWWKKVFSSGKPSGGESAGGSGGLKKIMKWSGIGCGGLFVLMIVISAIAAALGVK</sequence>
<gene>
    <name evidence="3" type="ORF">SAMN02745108_02243</name>
</gene>
<accession>A0A1T4QCV0</accession>